<comment type="caution">
    <text evidence="17">The sequence shown here is derived from an EMBL/GenBank/DDBJ whole genome shotgun (WGS) entry which is preliminary data.</text>
</comment>
<comment type="catalytic activity">
    <reaction evidence="11 13">
        <text>Couples ATP hydrolysis with the unwinding of duplex DNA by translocating in the 3'-5' direction.</text>
        <dbReference type="EC" id="5.6.2.4"/>
    </reaction>
</comment>
<dbReference type="CDD" id="cd17932">
    <property type="entry name" value="DEXQc_UvrD"/>
    <property type="match status" value="1"/>
</dbReference>
<evidence type="ECO:0000256" key="6">
    <source>
        <dbReference type="ARBA" id="ARBA00022839"/>
    </source>
</evidence>
<dbReference type="Pfam" id="PF12705">
    <property type="entry name" value="PDDEXK_1"/>
    <property type="match status" value="1"/>
</dbReference>
<evidence type="ECO:0000313" key="17">
    <source>
        <dbReference type="EMBL" id="MST79380.1"/>
    </source>
</evidence>
<dbReference type="Pfam" id="PF00580">
    <property type="entry name" value="UvrD-helicase"/>
    <property type="match status" value="1"/>
</dbReference>
<keyword evidence="7 13" id="KW-0067">ATP-binding</keyword>
<keyword evidence="10 13" id="KW-0413">Isomerase</keyword>
<dbReference type="InterPro" id="IPR038726">
    <property type="entry name" value="PDDEXK_AddAB-type"/>
</dbReference>
<evidence type="ECO:0000256" key="1">
    <source>
        <dbReference type="ARBA" id="ARBA00022722"/>
    </source>
</evidence>
<dbReference type="GO" id="GO:0000724">
    <property type="term" value="P:double-strand break repair via homologous recombination"/>
    <property type="evidence" value="ECO:0007669"/>
    <property type="project" value="UniProtKB-UniRule"/>
</dbReference>
<name>A0A844FLD3_9LACO</name>
<dbReference type="GO" id="GO:0008408">
    <property type="term" value="F:3'-5' exonuclease activity"/>
    <property type="evidence" value="ECO:0007669"/>
    <property type="project" value="UniProtKB-UniRule"/>
</dbReference>
<keyword evidence="1 13" id="KW-0540">Nuclease</keyword>
<keyword evidence="3 13" id="KW-0227">DNA damage</keyword>
<evidence type="ECO:0000256" key="10">
    <source>
        <dbReference type="ARBA" id="ARBA00023235"/>
    </source>
</evidence>
<dbReference type="EC" id="3.1.-.-" evidence="13"/>
<dbReference type="SUPFAM" id="SSF52540">
    <property type="entry name" value="P-loop containing nucleoside triphosphate hydrolases"/>
    <property type="match status" value="1"/>
</dbReference>
<dbReference type="InterPro" id="IPR027417">
    <property type="entry name" value="P-loop_NTPase"/>
</dbReference>
<evidence type="ECO:0000256" key="14">
    <source>
        <dbReference type="PROSITE-ProRule" id="PRU00560"/>
    </source>
</evidence>
<dbReference type="Gene3D" id="3.40.50.300">
    <property type="entry name" value="P-loop containing nucleotide triphosphate hydrolases"/>
    <property type="match status" value="4"/>
</dbReference>
<evidence type="ECO:0000256" key="7">
    <source>
        <dbReference type="ARBA" id="ARBA00022840"/>
    </source>
</evidence>
<comment type="catalytic activity">
    <reaction evidence="12 13">
        <text>ATP + H2O = ADP + phosphate + H(+)</text>
        <dbReference type="Rhea" id="RHEA:13065"/>
        <dbReference type="ChEBI" id="CHEBI:15377"/>
        <dbReference type="ChEBI" id="CHEBI:15378"/>
        <dbReference type="ChEBI" id="CHEBI:30616"/>
        <dbReference type="ChEBI" id="CHEBI:43474"/>
        <dbReference type="ChEBI" id="CHEBI:456216"/>
        <dbReference type="EC" id="5.6.2.4"/>
    </reaction>
</comment>
<evidence type="ECO:0000256" key="2">
    <source>
        <dbReference type="ARBA" id="ARBA00022741"/>
    </source>
</evidence>
<dbReference type="NCBIfam" id="TIGR02785">
    <property type="entry name" value="addA_Gpos"/>
    <property type="match status" value="1"/>
</dbReference>
<dbReference type="Proteomes" id="UP000452141">
    <property type="component" value="Unassembled WGS sequence"/>
</dbReference>
<dbReference type="InterPro" id="IPR000212">
    <property type="entry name" value="DNA_helicase_UvrD/REP"/>
</dbReference>
<keyword evidence="8 13" id="KW-0238">DNA-binding</keyword>
<dbReference type="InterPro" id="IPR014016">
    <property type="entry name" value="UvrD-like_ATP-bd"/>
</dbReference>
<dbReference type="AlphaFoldDB" id="A0A844FLD3"/>
<gene>
    <name evidence="13 17" type="primary">addA</name>
    <name evidence="17" type="ORF">FYJ61_02550</name>
</gene>
<evidence type="ECO:0000256" key="12">
    <source>
        <dbReference type="ARBA" id="ARBA00048988"/>
    </source>
</evidence>
<dbReference type="GO" id="GO:0033202">
    <property type="term" value="C:DNA helicase complex"/>
    <property type="evidence" value="ECO:0007669"/>
    <property type="project" value="TreeGrafter"/>
</dbReference>
<evidence type="ECO:0000256" key="5">
    <source>
        <dbReference type="ARBA" id="ARBA00022806"/>
    </source>
</evidence>
<evidence type="ECO:0000256" key="4">
    <source>
        <dbReference type="ARBA" id="ARBA00022801"/>
    </source>
</evidence>
<dbReference type="InterPro" id="IPR011335">
    <property type="entry name" value="Restrct_endonuc-II-like"/>
</dbReference>
<dbReference type="RefSeq" id="WP_154486468.1">
    <property type="nucleotide sequence ID" value="NZ_VUMW01000004.1"/>
</dbReference>
<keyword evidence="6 13" id="KW-0269">Exonuclease</keyword>
<dbReference type="PROSITE" id="PS51217">
    <property type="entry name" value="UVRD_HELICASE_CTER"/>
    <property type="match status" value="1"/>
</dbReference>
<evidence type="ECO:0000256" key="3">
    <source>
        <dbReference type="ARBA" id="ARBA00022763"/>
    </source>
</evidence>
<organism evidence="17 18">
    <name type="scientific">Lactobacillus equicursoris</name>
    <dbReference type="NCBI Taxonomy" id="420645"/>
    <lineage>
        <taxon>Bacteria</taxon>
        <taxon>Bacillati</taxon>
        <taxon>Bacillota</taxon>
        <taxon>Bacilli</taxon>
        <taxon>Lactobacillales</taxon>
        <taxon>Lactobacillaceae</taxon>
        <taxon>Lactobacillus</taxon>
    </lineage>
</organism>
<comment type="function">
    <text evidence="13">The heterodimer acts as both an ATP-dependent DNA helicase and an ATP-dependent, dual-direction single-stranded exonuclease. Recognizes the chi site generating a DNA molecule suitable for the initiation of homologous recombination. The AddA nuclease domain is required for chi fragment generation; this subunit has the helicase and 3' -&gt; 5' nuclease activities.</text>
</comment>
<evidence type="ECO:0000256" key="11">
    <source>
        <dbReference type="ARBA" id="ARBA00034617"/>
    </source>
</evidence>
<keyword evidence="9 13" id="KW-0234">DNA repair</keyword>
<evidence type="ECO:0000256" key="8">
    <source>
        <dbReference type="ARBA" id="ARBA00023125"/>
    </source>
</evidence>
<dbReference type="EMBL" id="VUMW01000004">
    <property type="protein sequence ID" value="MST79380.1"/>
    <property type="molecule type" value="Genomic_DNA"/>
</dbReference>
<dbReference type="EC" id="5.6.2.4" evidence="13"/>
<evidence type="ECO:0000259" key="15">
    <source>
        <dbReference type="PROSITE" id="PS51198"/>
    </source>
</evidence>
<dbReference type="Gene3D" id="3.90.320.10">
    <property type="match status" value="1"/>
</dbReference>
<dbReference type="InterPro" id="IPR014017">
    <property type="entry name" value="DNA_helicase_UvrD-like_C"/>
</dbReference>
<accession>A0A844FLD3</accession>
<evidence type="ECO:0000256" key="9">
    <source>
        <dbReference type="ARBA" id="ARBA00023204"/>
    </source>
</evidence>
<keyword evidence="5 13" id="KW-0347">Helicase</keyword>
<dbReference type="SUPFAM" id="SSF52980">
    <property type="entry name" value="Restriction endonuclease-like"/>
    <property type="match status" value="1"/>
</dbReference>
<protein>
    <recommendedName>
        <fullName evidence="13">ATP-dependent helicase/nuclease subunit A</fullName>
        <ecNumber evidence="13">3.1.-.-</ecNumber>
        <ecNumber evidence="13">5.6.2.4</ecNumber>
    </recommendedName>
    <alternativeName>
        <fullName evidence="13">ATP-dependent helicase/nuclease AddA</fullName>
    </alternativeName>
    <alternativeName>
        <fullName evidence="13">DNA 3'-5' helicase AddA</fullName>
    </alternativeName>
</protein>
<proteinExistence type="inferred from homology"/>
<feature type="domain" description="UvrD-like helicase ATP-binding" evidence="15">
    <location>
        <begin position="4"/>
        <end position="480"/>
    </location>
</feature>
<dbReference type="InterPro" id="IPR014152">
    <property type="entry name" value="AddA"/>
</dbReference>
<dbReference type="GO" id="GO:0003690">
    <property type="term" value="F:double-stranded DNA binding"/>
    <property type="evidence" value="ECO:0007669"/>
    <property type="project" value="UniProtKB-UniRule"/>
</dbReference>
<dbReference type="InterPro" id="IPR011604">
    <property type="entry name" value="PDDEXK-like_dom_sf"/>
</dbReference>
<dbReference type="PANTHER" id="PTHR11070:SF48">
    <property type="entry name" value="ATP-DEPENDENT HELICASE_NUCLEASE SUBUNIT A"/>
    <property type="match status" value="1"/>
</dbReference>
<dbReference type="GO" id="GO:0005524">
    <property type="term" value="F:ATP binding"/>
    <property type="evidence" value="ECO:0007669"/>
    <property type="project" value="UniProtKB-UniRule"/>
</dbReference>
<keyword evidence="2 13" id="KW-0547">Nucleotide-binding</keyword>
<dbReference type="Pfam" id="PF13361">
    <property type="entry name" value="UvrD_C"/>
    <property type="match status" value="1"/>
</dbReference>
<reference evidence="17 18" key="1">
    <citation type="submission" date="2019-08" db="EMBL/GenBank/DDBJ databases">
        <title>In-depth cultivation of the pig gut microbiome towards novel bacterial diversity and tailored functional studies.</title>
        <authorList>
            <person name="Wylensek D."/>
            <person name="Hitch T.C.A."/>
            <person name="Clavel T."/>
        </authorList>
    </citation>
    <scope>NUCLEOTIDE SEQUENCE [LARGE SCALE GENOMIC DNA]</scope>
    <source>
        <strain evidence="17 18">WCA-470BD-2E</strain>
    </source>
</reference>
<sequence length="1245" mass="141563">MGKVKYTPAQADAIETRGQDLLISASAGSGKTSVLVERVIKEIAEDGLSVDQLLVITFTRLAASEMKQRIKKRLQDRVRELPKTDPKADFLRQQLAQLDTALISTIDSFCLDVIRRFYFVIDLDPDFSILTDSTQIELLKERAISDVESAYLESPDPAKKAAFEEFYDAFTGDSNANFPRDILLSLYNFAMAKPDYQKWLRELPKAYQVPSSDLADSNLWQEKIKPYLLEEVKTVISKLVHFISEADFEHEKFAKYQAQFLNCQNNLANFQEALEIDAPFDQQRDLLKASLIREKKPAKNKSIPEFIDESKKVQETINDFVTKAFTSFYASSNEEQKALMAKGEKISQTIAELEQAFIDRFRELKRGERMLDFTDMEQYAYDILNQDTSNGALAREYYQNRFKEIMVDEYQDTNALQDGLIARLKKSGENNLFMVGDVKQSIYGFRQAEPSLFIAKYRQYGADDSGTKKRIVFPENFRSSQPVTSAVNLIFNSILTADFGGIDYEAEGQLKFAAAYDPKMDLATGTEVIYQEKEKKGKQGYNSAADSDNGQDGDDSALDAGEISMIIARIQQLVKSGYQIFDPKTGDKRPVGYGDIAILTRSKTNNLEIKQEFDKYQIPLFVSDVPNYFQTFELTVIMSFLKIIDNPDQDIPLVAVLRSPIFNFTTTDLAKIRLVNKSISFYAALRTYSKIDDELGQRCREFLVMLQEFRDFAVNHRISELLWTIYEKTSFLEIVTAMPNGRQRRLNLTALYERASAYESAGFKDLYQFINFIARMRKNQKDLAQPVLSDNAEGSVNLMTIHASKGLEFPIVFLAGIGRQYNFKQDISGSCLLDSAGLGLAFAYPDDEPEYQADTLCKAWLKIEKKQKLLEEEARLLYVALTRAKQKLIMVMEIVPGKEGLEGLEQKWLGSLDRQKMTLMDKMKVNKPLDFLAPSLYQAKSLQKLSDKTIDDLTAGKENPLLFVKFDSKNDSPVLPEAKEAQSENTELTAKEQQVLDVTEKLFAFSDQQYPYLDASQTTAYQSVSEIKKAFADPIETELEDSHVTELRSANRYMQPIDTEPDFLNQNTGNAAEIGTASHLILQYYDYQAGTDLANLETGMDHLIKKGRLSKEIASQVDQEALQWFVTSDFAQQFRENPGNLYREENFASIIEPGALFNDFSDFSGKILVHGTIDGYYVTENGIILFDYKTDHVNPNKLDQSIADLKNKYQGQLRLYQRALEQATGQKVLKKYLILLSCQQIVEVV</sequence>
<dbReference type="GO" id="GO:0005829">
    <property type="term" value="C:cytosol"/>
    <property type="evidence" value="ECO:0007669"/>
    <property type="project" value="TreeGrafter"/>
</dbReference>
<dbReference type="GO" id="GO:0043138">
    <property type="term" value="F:3'-5' DNA helicase activity"/>
    <property type="evidence" value="ECO:0007669"/>
    <property type="project" value="UniProtKB-UniRule"/>
</dbReference>
<keyword evidence="4 13" id="KW-0378">Hydrolase</keyword>
<dbReference type="PROSITE" id="PS51198">
    <property type="entry name" value="UVRD_HELICASE_ATP_BIND"/>
    <property type="match status" value="1"/>
</dbReference>
<comment type="subunit">
    <text evidence="13">Heterodimer of AddA and AddB/RexB.</text>
</comment>
<comment type="cofactor">
    <cofactor evidence="13">
        <name>Mg(2+)</name>
        <dbReference type="ChEBI" id="CHEBI:18420"/>
    </cofactor>
</comment>
<feature type="domain" description="UvrD-like helicase C-terminal" evidence="16">
    <location>
        <begin position="519"/>
        <end position="806"/>
    </location>
</feature>
<evidence type="ECO:0000313" key="18">
    <source>
        <dbReference type="Proteomes" id="UP000452141"/>
    </source>
</evidence>
<feature type="binding site" evidence="14">
    <location>
        <begin position="25"/>
        <end position="32"/>
    </location>
    <ligand>
        <name>ATP</name>
        <dbReference type="ChEBI" id="CHEBI:30616"/>
    </ligand>
</feature>
<comment type="similarity">
    <text evidence="13">Belongs to the helicase family. AddA subfamily.</text>
</comment>
<dbReference type="HAMAP" id="MF_01451">
    <property type="entry name" value="AddA"/>
    <property type="match status" value="1"/>
</dbReference>
<evidence type="ECO:0000259" key="16">
    <source>
        <dbReference type="PROSITE" id="PS51217"/>
    </source>
</evidence>
<evidence type="ECO:0000256" key="13">
    <source>
        <dbReference type="HAMAP-Rule" id="MF_01451"/>
    </source>
</evidence>
<dbReference type="PANTHER" id="PTHR11070">
    <property type="entry name" value="UVRD / RECB / PCRA DNA HELICASE FAMILY MEMBER"/>
    <property type="match status" value="1"/>
</dbReference>